<feature type="signal peptide" evidence="4">
    <location>
        <begin position="1"/>
        <end position="24"/>
    </location>
</feature>
<dbReference type="OrthoDB" id="4827464at2"/>
<dbReference type="KEGG" id="llp:GH975_04670"/>
<evidence type="ECO:0000256" key="1">
    <source>
        <dbReference type="ARBA" id="ARBA00004196"/>
    </source>
</evidence>
<sequence>MLKPFSKLVLAGALVAGVTLHASAVTVGYITKSATNSGWIMINQGASDAAKEMNAKLITVGPAFQGDLASQLEVFENLSAQGVDAIAVAPVDSSGIAPAVEAAMEAGIVVVAIDTGVSGAEVTSFVATDNEAVATIQGAEAAKLVADGDKIIYVTGNQAQSTGQERRDGFMAGFKAARPNSEILLVPTEWNSDQAQAGVEALLNNHSDVKMVVNAWDGGTMGAKAALENLGFGPGDVKLVGFDGASDAIVAMDAGWVQVDTAQMLYQMGYQGIKTAVSAAGNMAVDKRIDTGTFLVTPETSAEYKALIGM</sequence>
<evidence type="ECO:0000259" key="5">
    <source>
        <dbReference type="Pfam" id="PF13407"/>
    </source>
</evidence>
<dbReference type="CDD" id="cd01536">
    <property type="entry name" value="PBP1_ABC_sugar_binding-like"/>
    <property type="match status" value="1"/>
</dbReference>
<dbReference type="PANTHER" id="PTHR46847">
    <property type="entry name" value="D-ALLOSE-BINDING PERIPLASMIC PROTEIN-RELATED"/>
    <property type="match status" value="1"/>
</dbReference>
<dbReference type="InterPro" id="IPR025997">
    <property type="entry name" value="SBP_2_dom"/>
</dbReference>
<proteinExistence type="inferred from homology"/>
<dbReference type="SUPFAM" id="SSF53822">
    <property type="entry name" value="Periplasmic binding protein-like I"/>
    <property type="match status" value="1"/>
</dbReference>
<feature type="domain" description="Periplasmic binding protein" evidence="5">
    <location>
        <begin position="27"/>
        <end position="280"/>
    </location>
</feature>
<dbReference type="GO" id="GO:0030313">
    <property type="term" value="C:cell envelope"/>
    <property type="evidence" value="ECO:0007669"/>
    <property type="project" value="UniProtKB-SubCell"/>
</dbReference>
<evidence type="ECO:0000313" key="7">
    <source>
        <dbReference type="Proteomes" id="UP000388235"/>
    </source>
</evidence>
<dbReference type="Proteomes" id="UP000388235">
    <property type="component" value="Chromosome"/>
</dbReference>
<dbReference type="AlphaFoldDB" id="A0A5Q2QD45"/>
<evidence type="ECO:0000256" key="3">
    <source>
        <dbReference type="ARBA" id="ARBA00022729"/>
    </source>
</evidence>
<dbReference type="Pfam" id="PF13407">
    <property type="entry name" value="Peripla_BP_4"/>
    <property type="match status" value="1"/>
</dbReference>
<feature type="chain" id="PRO_5024415089" evidence="4">
    <location>
        <begin position="25"/>
        <end position="310"/>
    </location>
</feature>
<dbReference type="GO" id="GO:0055085">
    <property type="term" value="P:transmembrane transport"/>
    <property type="evidence" value="ECO:0007669"/>
    <property type="project" value="UniProtKB-ARBA"/>
</dbReference>
<dbReference type="GO" id="GO:0030246">
    <property type="term" value="F:carbohydrate binding"/>
    <property type="evidence" value="ECO:0007669"/>
    <property type="project" value="UniProtKB-ARBA"/>
</dbReference>
<evidence type="ECO:0000256" key="4">
    <source>
        <dbReference type="SAM" id="SignalP"/>
    </source>
</evidence>
<keyword evidence="7" id="KW-1185">Reference proteome</keyword>
<keyword evidence="3 4" id="KW-0732">Signal</keyword>
<comment type="similarity">
    <text evidence="2">Belongs to the bacterial solute-binding protein 2 family.</text>
</comment>
<dbReference type="EMBL" id="CP045871">
    <property type="protein sequence ID" value="QGG79907.1"/>
    <property type="molecule type" value="Genomic_DNA"/>
</dbReference>
<evidence type="ECO:0000313" key="6">
    <source>
        <dbReference type="EMBL" id="QGG79907.1"/>
    </source>
</evidence>
<name>A0A5Q2QD45_9GAMM</name>
<dbReference type="PANTHER" id="PTHR46847:SF1">
    <property type="entry name" value="D-ALLOSE-BINDING PERIPLASMIC PROTEIN-RELATED"/>
    <property type="match status" value="1"/>
</dbReference>
<gene>
    <name evidence="6" type="ORF">GH975_04670</name>
</gene>
<comment type="subcellular location">
    <subcellularLocation>
        <location evidence="1">Cell envelope</location>
    </subcellularLocation>
</comment>
<evidence type="ECO:0000256" key="2">
    <source>
        <dbReference type="ARBA" id="ARBA00007639"/>
    </source>
</evidence>
<dbReference type="InterPro" id="IPR028082">
    <property type="entry name" value="Peripla_BP_I"/>
</dbReference>
<accession>A0A5Q2QD45</accession>
<dbReference type="Gene3D" id="3.40.50.2300">
    <property type="match status" value="2"/>
</dbReference>
<dbReference type="RefSeq" id="WP_153713411.1">
    <property type="nucleotide sequence ID" value="NZ_CP045871.1"/>
</dbReference>
<reference evidence="6 7" key="1">
    <citation type="submission" date="2019-11" db="EMBL/GenBank/DDBJ databases">
        <authorList>
            <person name="Khan S.A."/>
            <person name="Jeon C.O."/>
            <person name="Chun B.H."/>
        </authorList>
    </citation>
    <scope>NUCLEOTIDE SEQUENCE [LARGE SCALE GENOMIC DNA]</scope>
    <source>
        <strain evidence="6 7">IMCC 1097</strain>
    </source>
</reference>
<protein>
    <submittedName>
        <fullName evidence="6">Substrate-binding domain-containing protein</fullName>
    </submittedName>
</protein>
<organism evidence="6 7">
    <name type="scientific">Litorivicinus lipolyticus</name>
    <dbReference type="NCBI Taxonomy" id="418701"/>
    <lineage>
        <taxon>Bacteria</taxon>
        <taxon>Pseudomonadati</taxon>
        <taxon>Pseudomonadota</taxon>
        <taxon>Gammaproteobacteria</taxon>
        <taxon>Oceanospirillales</taxon>
        <taxon>Litorivicinaceae</taxon>
        <taxon>Litorivicinus</taxon>
    </lineage>
</organism>